<protein>
    <recommendedName>
        <fullName evidence="4">MSHA pilin protein MshA</fullName>
    </recommendedName>
</protein>
<dbReference type="Proteomes" id="UP000012043">
    <property type="component" value="Unassembled WGS sequence"/>
</dbReference>
<reference evidence="2 3" key="1">
    <citation type="journal article" date="2012" name="J. Bacteriol.">
        <title>Genome Sequence of Pectin-Degrading Alishewanella aestuarii Strain B11T, Isolated from Tidal Flat Sediment.</title>
        <authorList>
            <person name="Jung J."/>
            <person name="Choi S."/>
            <person name="Chun J."/>
            <person name="Park W."/>
        </authorList>
    </citation>
    <scope>NUCLEOTIDE SEQUENCE [LARGE SCALE GENOMIC DNA]</scope>
    <source>
        <strain evidence="2 3">B11</strain>
    </source>
</reference>
<evidence type="ECO:0008006" key="4">
    <source>
        <dbReference type="Google" id="ProtNLM"/>
    </source>
</evidence>
<feature type="transmembrane region" description="Helical" evidence="1">
    <location>
        <begin position="7"/>
        <end position="32"/>
    </location>
</feature>
<name>J1Q3K8_9ALTE</name>
<dbReference type="EMBL" id="ALAB01000020">
    <property type="protein sequence ID" value="EJI85703.1"/>
    <property type="molecule type" value="Genomic_DNA"/>
</dbReference>
<keyword evidence="3" id="KW-1185">Reference proteome</keyword>
<accession>J1Q3K8</accession>
<dbReference type="PROSITE" id="PS00409">
    <property type="entry name" value="PROKAR_NTER_METHYL"/>
    <property type="match status" value="1"/>
</dbReference>
<dbReference type="InterPro" id="IPR012902">
    <property type="entry name" value="N_methyl_site"/>
</dbReference>
<evidence type="ECO:0000313" key="2">
    <source>
        <dbReference type="EMBL" id="EJI85703.1"/>
    </source>
</evidence>
<dbReference type="NCBIfam" id="TIGR02532">
    <property type="entry name" value="IV_pilin_GFxxxE"/>
    <property type="match status" value="1"/>
</dbReference>
<dbReference type="Pfam" id="PF07963">
    <property type="entry name" value="N_methyl"/>
    <property type="match status" value="1"/>
</dbReference>
<organism evidence="2 3">
    <name type="scientific">Alishewanella aestuarii B11</name>
    <dbReference type="NCBI Taxonomy" id="1197174"/>
    <lineage>
        <taxon>Bacteria</taxon>
        <taxon>Pseudomonadati</taxon>
        <taxon>Pseudomonadota</taxon>
        <taxon>Gammaproteobacteria</taxon>
        <taxon>Alteromonadales</taxon>
        <taxon>Alteromonadaceae</taxon>
        <taxon>Alishewanella</taxon>
    </lineage>
</organism>
<dbReference type="AlphaFoldDB" id="J1Q3K8"/>
<keyword evidence="1" id="KW-1133">Transmembrane helix</keyword>
<dbReference type="SUPFAM" id="SSF54523">
    <property type="entry name" value="Pili subunits"/>
    <property type="match status" value="1"/>
</dbReference>
<evidence type="ECO:0000256" key="1">
    <source>
        <dbReference type="SAM" id="Phobius"/>
    </source>
</evidence>
<dbReference type="RefSeq" id="WP_008608064.1">
    <property type="nucleotide sequence ID" value="NZ_ALAB01000020.1"/>
</dbReference>
<keyword evidence="1" id="KW-0812">Transmembrane</keyword>
<comment type="caution">
    <text evidence="2">The sequence shown here is derived from an EMBL/GenBank/DDBJ whole genome shotgun (WGS) entry which is preliminary data.</text>
</comment>
<sequence length="169" mass="17226">MKRQQSGFTLIELIIVIVILGILAITAAPRFFNFGSDARKSTLSGVKGALESASALVYGKAVIAGVQNQPTLAADAVTNPTNVALVFGYPAATAVAIRAAVDLDSDDWNIVPSTADNVPAFGAQGTVSVVISAAGTALGTTEATSCHVIYVQAEDVATKPSVKVFADGC</sequence>
<proteinExistence type="predicted"/>
<gene>
    <name evidence="2" type="ORF">AEST_14410</name>
</gene>
<keyword evidence="1" id="KW-0472">Membrane</keyword>
<evidence type="ECO:0000313" key="3">
    <source>
        <dbReference type="Proteomes" id="UP000012043"/>
    </source>
</evidence>
<dbReference type="Gene3D" id="3.30.700.10">
    <property type="entry name" value="Glycoprotein, Type 4 Pilin"/>
    <property type="match status" value="1"/>
</dbReference>
<dbReference type="InterPro" id="IPR045584">
    <property type="entry name" value="Pilin-like"/>
</dbReference>